<proteinExistence type="predicted"/>
<evidence type="ECO:0000313" key="1">
    <source>
        <dbReference type="EMBL" id="SDI70713.1"/>
    </source>
</evidence>
<gene>
    <name evidence="1" type="ORF">SAMN05444695_11051</name>
</gene>
<protein>
    <recommendedName>
        <fullName evidence="3">DUF4192 domain-containing protein</fullName>
    </recommendedName>
</protein>
<organism evidence="1 2">
    <name type="scientific">Rhodococcus triatomae</name>
    <dbReference type="NCBI Taxonomy" id="300028"/>
    <lineage>
        <taxon>Bacteria</taxon>
        <taxon>Bacillati</taxon>
        <taxon>Actinomycetota</taxon>
        <taxon>Actinomycetes</taxon>
        <taxon>Mycobacteriales</taxon>
        <taxon>Nocardiaceae</taxon>
        <taxon>Rhodococcus</taxon>
    </lineage>
</organism>
<evidence type="ECO:0008006" key="3">
    <source>
        <dbReference type="Google" id="ProtNLM"/>
    </source>
</evidence>
<keyword evidence="2" id="KW-1185">Reference proteome</keyword>
<dbReference type="AlphaFoldDB" id="A0A1G8MS84"/>
<sequence length="338" mass="35270">MLGFRPTRSVIAISLCGHGPSRIGTVMRHDLELGVTGRAVMADATERFVSVAQREPAVGMILVFVDDRFGADLCGPADPRIRSEVLAVVERFDEELVRRGIVLADVFVAAEVAFDAPWSSLAPGGAGGRQPDPRSSSVAAAQVLGGRAILASREELVGVLTPAAAADRARVGAAIDDLRARTEPIDAEDLPAHRDLLEALLDRVRACARGTVPDRDAAAVAASALAHAPVRDAALAFAVGDLAAAAERLWVSLTRTLPDPDRAGAATLLAYSAYVRGDGPLAGVALDAALAADPGHVLARLLDTALRSGLRPERVRELADVGYECAGRIGVRLPRSGD</sequence>
<evidence type="ECO:0000313" key="2">
    <source>
        <dbReference type="Proteomes" id="UP000183263"/>
    </source>
</evidence>
<dbReference type="Pfam" id="PF13830">
    <property type="entry name" value="DUF4192"/>
    <property type="match status" value="1"/>
</dbReference>
<accession>A0A1G8MS84</accession>
<name>A0A1G8MS84_9NOCA</name>
<reference evidence="1 2" key="1">
    <citation type="submission" date="2016-10" db="EMBL/GenBank/DDBJ databases">
        <authorList>
            <person name="de Groot N.N."/>
        </authorList>
    </citation>
    <scope>NUCLEOTIDE SEQUENCE [LARGE SCALE GENOMIC DNA]</scope>
    <source>
        <strain evidence="1 2">DSM 44892</strain>
    </source>
</reference>
<dbReference type="Proteomes" id="UP000183263">
    <property type="component" value="Unassembled WGS sequence"/>
</dbReference>
<dbReference type="EMBL" id="FNDN01000010">
    <property type="protein sequence ID" value="SDI70713.1"/>
    <property type="molecule type" value="Genomic_DNA"/>
</dbReference>
<dbReference type="InterPro" id="IPR025447">
    <property type="entry name" value="DUF4192"/>
</dbReference>